<organism evidence="2 3">
    <name type="scientific">Rhizocola hellebori</name>
    <dbReference type="NCBI Taxonomy" id="1392758"/>
    <lineage>
        <taxon>Bacteria</taxon>
        <taxon>Bacillati</taxon>
        <taxon>Actinomycetota</taxon>
        <taxon>Actinomycetes</taxon>
        <taxon>Micromonosporales</taxon>
        <taxon>Micromonosporaceae</taxon>
        <taxon>Rhizocola</taxon>
    </lineage>
</organism>
<dbReference type="SUPFAM" id="SSF46955">
    <property type="entry name" value="Putative DNA-binding domain"/>
    <property type="match status" value="1"/>
</dbReference>
<dbReference type="InterPro" id="IPR041657">
    <property type="entry name" value="HTH_17"/>
</dbReference>
<proteinExistence type="predicted"/>
<protein>
    <recommendedName>
        <fullName evidence="1">Helix-turn-helix domain-containing protein</fullName>
    </recommendedName>
</protein>
<keyword evidence="3" id="KW-1185">Reference proteome</keyword>
<feature type="domain" description="Helix-turn-helix" evidence="1">
    <location>
        <begin position="7"/>
        <end position="50"/>
    </location>
</feature>
<reference evidence="2" key="1">
    <citation type="submission" date="2021-01" db="EMBL/GenBank/DDBJ databases">
        <title>Whole genome shotgun sequence of Rhizocola hellebori NBRC 109834.</title>
        <authorList>
            <person name="Komaki H."/>
            <person name="Tamura T."/>
        </authorList>
    </citation>
    <scope>NUCLEOTIDE SEQUENCE</scope>
    <source>
        <strain evidence="2">NBRC 109834</strain>
    </source>
</reference>
<comment type="caution">
    <text evidence="2">The sequence shown here is derived from an EMBL/GenBank/DDBJ whole genome shotgun (WGS) entry which is preliminary data.</text>
</comment>
<dbReference type="Pfam" id="PF12728">
    <property type="entry name" value="HTH_17"/>
    <property type="match status" value="1"/>
</dbReference>
<sequence length="72" mass="8272">MDLQRRLTIAEAADYFDLPKGTISRWYTLGHLPHTIKQGRVRLYLFEDLVDAECKTRNSPNSRRASARPIAA</sequence>
<evidence type="ECO:0000313" key="3">
    <source>
        <dbReference type="Proteomes" id="UP000612899"/>
    </source>
</evidence>
<dbReference type="EMBL" id="BONY01000036">
    <property type="protein sequence ID" value="GIH07406.1"/>
    <property type="molecule type" value="Genomic_DNA"/>
</dbReference>
<dbReference type="Proteomes" id="UP000612899">
    <property type="component" value="Unassembled WGS sequence"/>
</dbReference>
<accession>A0A8J3VIT8</accession>
<gene>
    <name evidence="2" type="ORF">Rhe02_54730</name>
</gene>
<dbReference type="RefSeq" id="WP_203911196.1">
    <property type="nucleotide sequence ID" value="NZ_BONY01000036.1"/>
</dbReference>
<evidence type="ECO:0000313" key="2">
    <source>
        <dbReference type="EMBL" id="GIH07406.1"/>
    </source>
</evidence>
<dbReference type="AlphaFoldDB" id="A0A8J3VIT8"/>
<evidence type="ECO:0000259" key="1">
    <source>
        <dbReference type="Pfam" id="PF12728"/>
    </source>
</evidence>
<name>A0A8J3VIT8_9ACTN</name>
<dbReference type="InterPro" id="IPR009061">
    <property type="entry name" value="DNA-bd_dom_put_sf"/>
</dbReference>